<gene>
    <name evidence="2" type="ORF">P280DRAFT_231294</name>
</gene>
<feature type="compositionally biased region" description="Polar residues" evidence="1">
    <location>
        <begin position="317"/>
        <end position="326"/>
    </location>
</feature>
<dbReference type="Proteomes" id="UP000799753">
    <property type="component" value="Unassembled WGS sequence"/>
</dbReference>
<proteinExistence type="predicted"/>
<organism evidence="2 3">
    <name type="scientific">Massarina eburnea CBS 473.64</name>
    <dbReference type="NCBI Taxonomy" id="1395130"/>
    <lineage>
        <taxon>Eukaryota</taxon>
        <taxon>Fungi</taxon>
        <taxon>Dikarya</taxon>
        <taxon>Ascomycota</taxon>
        <taxon>Pezizomycotina</taxon>
        <taxon>Dothideomycetes</taxon>
        <taxon>Pleosporomycetidae</taxon>
        <taxon>Pleosporales</taxon>
        <taxon>Massarineae</taxon>
        <taxon>Massarinaceae</taxon>
        <taxon>Massarina</taxon>
    </lineage>
</organism>
<evidence type="ECO:0000256" key="1">
    <source>
        <dbReference type="SAM" id="MobiDB-lite"/>
    </source>
</evidence>
<feature type="compositionally biased region" description="Low complexity" evidence="1">
    <location>
        <begin position="897"/>
        <end position="915"/>
    </location>
</feature>
<feature type="region of interest" description="Disordered" evidence="1">
    <location>
        <begin position="880"/>
        <end position="968"/>
    </location>
</feature>
<feature type="compositionally biased region" description="Low complexity" evidence="1">
    <location>
        <begin position="493"/>
        <end position="502"/>
    </location>
</feature>
<feature type="compositionally biased region" description="Acidic residues" evidence="1">
    <location>
        <begin position="453"/>
        <end position="466"/>
    </location>
</feature>
<dbReference type="OrthoDB" id="5396252at2759"/>
<name>A0A6A6S9W8_9PLEO</name>
<feature type="compositionally biased region" description="Pro residues" evidence="1">
    <location>
        <begin position="379"/>
        <end position="388"/>
    </location>
</feature>
<feature type="compositionally biased region" description="Basic and acidic residues" evidence="1">
    <location>
        <begin position="57"/>
        <end position="73"/>
    </location>
</feature>
<accession>A0A6A6S9W8</accession>
<reference evidence="2" key="1">
    <citation type="journal article" date="2020" name="Stud. Mycol.">
        <title>101 Dothideomycetes genomes: a test case for predicting lifestyles and emergence of pathogens.</title>
        <authorList>
            <person name="Haridas S."/>
            <person name="Albert R."/>
            <person name="Binder M."/>
            <person name="Bloem J."/>
            <person name="Labutti K."/>
            <person name="Salamov A."/>
            <person name="Andreopoulos B."/>
            <person name="Baker S."/>
            <person name="Barry K."/>
            <person name="Bills G."/>
            <person name="Bluhm B."/>
            <person name="Cannon C."/>
            <person name="Castanera R."/>
            <person name="Culley D."/>
            <person name="Daum C."/>
            <person name="Ezra D."/>
            <person name="Gonzalez J."/>
            <person name="Henrissat B."/>
            <person name="Kuo A."/>
            <person name="Liang C."/>
            <person name="Lipzen A."/>
            <person name="Lutzoni F."/>
            <person name="Magnuson J."/>
            <person name="Mondo S."/>
            <person name="Nolan M."/>
            <person name="Ohm R."/>
            <person name="Pangilinan J."/>
            <person name="Park H.-J."/>
            <person name="Ramirez L."/>
            <person name="Alfaro M."/>
            <person name="Sun H."/>
            <person name="Tritt A."/>
            <person name="Yoshinaga Y."/>
            <person name="Zwiers L.-H."/>
            <person name="Turgeon B."/>
            <person name="Goodwin S."/>
            <person name="Spatafora J."/>
            <person name="Crous P."/>
            <person name="Grigoriev I."/>
        </authorList>
    </citation>
    <scope>NUCLEOTIDE SEQUENCE</scope>
    <source>
        <strain evidence="2">CBS 473.64</strain>
    </source>
</reference>
<feature type="region of interest" description="Disordered" evidence="1">
    <location>
        <begin position="223"/>
        <end position="524"/>
    </location>
</feature>
<evidence type="ECO:0000313" key="2">
    <source>
        <dbReference type="EMBL" id="KAF2644380.1"/>
    </source>
</evidence>
<evidence type="ECO:0000313" key="3">
    <source>
        <dbReference type="Proteomes" id="UP000799753"/>
    </source>
</evidence>
<feature type="compositionally biased region" description="Polar residues" evidence="1">
    <location>
        <begin position="354"/>
        <end position="367"/>
    </location>
</feature>
<keyword evidence="3" id="KW-1185">Reference proteome</keyword>
<dbReference type="AlphaFoldDB" id="A0A6A6S9W8"/>
<protein>
    <submittedName>
        <fullName evidence="2">Uncharacterized protein</fullName>
    </submittedName>
</protein>
<sequence>MVKPGLGLFAGRRKSQGNTIEDVDAFAAPHAHVHDSAPGAESGSAGGGFRVMTSAEADARKREEKRRASEKASSKFRPFSGFGGAGMKGRNLSYEEDSPASSKRDSKSSSGTGGSRPYKYNNGQFGSTSTLPSSADTDSNDNIFAVPRPHVSHQHSSPVSLSTYKKQLPSIPRPESRAYEPTSPVASFGRVRAMTSSSYASTAKPPTLDADLNFGASNFDDMFSGMDRKESPDMIGRTSPGRSLLNGKRGFQAEPIKIDRKQEVEVEPPLASWDSRDSGDNLMSSSPDRDSPPPPPPPHKFSQYAPVALHSPELNGSFVNPYSSPRRSGMAPKQTRESSPEPGPSSLSSAAPSQHTSVSSHTTASNNTPKAPTRQAPTRPAPTRPAPTPQSDTDDEEEDLFSSSKSHAPVQKPAPQQKTRPPPRAVDDQGRRMMSEAEFRAQQKRATQQAAESDTDPEDYDDDEEEAQQKAEQEAIARRKKQQMDLARESMRRTTTTPGTPGNSNRPESMAESFSMGFPSEISNNADQWEDEDIPLGILAQHGFPNRNKPPVHPANAMPSFVRNQSQGSLPDRPASAGNLGARGSQFRPAFARNLPADPHVSFIGGGLVQPMNRESMGFSRGPGSVYGDPAGMYSEPHLPTPSLVEQIQMRDNSKPKYTGGASNKQPQGGPFTGAMAAQMNPQVNNNPTRMSMNNPGMQGMPGMNPMQPMSPMMNMNAMGPNGMPMMPGMNNGMQYQNEYMAQVQQMQQMIAFQQAQLAQMQNLQQPQQQQQFPQNRMSMMQDPRMSMGQDPRMSMAIPGNNSFLSVPGGIQGQQRPMSMMSATSQQRPYSTGSHMMPNGPHSYSQSSPQLPHIPMQGGFAPSIAPSERSNVGLSKRYRPVNTAGNNDNQSTVSSMTLQASGGATQTQGQGTKAAVKSILKKGKKTEEEEEDERWNKMLARRKGKKDKKGGSGGGDDLADIVRGMDNL</sequence>
<dbReference type="EMBL" id="MU006779">
    <property type="protein sequence ID" value="KAF2644380.1"/>
    <property type="molecule type" value="Genomic_DNA"/>
</dbReference>
<dbReference type="PANTHER" id="PTHR42068:SF1">
    <property type="entry name" value="YALI0B18964P"/>
    <property type="match status" value="1"/>
</dbReference>
<feature type="compositionally biased region" description="Basic residues" evidence="1">
    <location>
        <begin position="939"/>
        <end position="948"/>
    </location>
</feature>
<feature type="compositionally biased region" description="Polar residues" evidence="1">
    <location>
        <begin position="121"/>
        <end position="142"/>
    </location>
</feature>
<dbReference type="PANTHER" id="PTHR42068">
    <property type="entry name" value="YALI0B18964P"/>
    <property type="match status" value="1"/>
</dbReference>
<feature type="region of interest" description="Disordered" evidence="1">
    <location>
        <begin position="1"/>
        <end position="183"/>
    </location>
</feature>
<feature type="compositionally biased region" description="Polar residues" evidence="1">
    <location>
        <begin position="883"/>
        <end position="896"/>
    </location>
</feature>
<feature type="compositionally biased region" description="Low complexity" evidence="1">
    <location>
        <begin position="146"/>
        <end position="162"/>
    </location>
</feature>
<feature type="compositionally biased region" description="Low complexity" evidence="1">
    <location>
        <begin position="368"/>
        <end position="378"/>
    </location>
</feature>
<feature type="compositionally biased region" description="Low complexity" evidence="1">
    <location>
        <begin position="344"/>
        <end position="353"/>
    </location>
</feature>
<feature type="compositionally biased region" description="Basic and acidic residues" evidence="1">
    <location>
        <begin position="467"/>
        <end position="492"/>
    </location>
</feature>
<feature type="compositionally biased region" description="Basic and acidic residues" evidence="1">
    <location>
        <begin position="425"/>
        <end position="441"/>
    </location>
</feature>